<sequence length="73" mass="8209">MFTLCRPLVKLIKEEECQRRKNAAAKGRRSSSRSSDYGSNGGAYAANGVNEIGTLSFRKLRFFGFSRFIGRSR</sequence>
<gene>
    <name evidence="2" type="ORF">niasHS_012861</name>
</gene>
<keyword evidence="3" id="KW-1185">Reference proteome</keyword>
<evidence type="ECO:0000256" key="1">
    <source>
        <dbReference type="SAM" id="MobiDB-lite"/>
    </source>
</evidence>
<accession>A0ABD2I668</accession>
<feature type="region of interest" description="Disordered" evidence="1">
    <location>
        <begin position="19"/>
        <end position="43"/>
    </location>
</feature>
<proteinExistence type="predicted"/>
<comment type="caution">
    <text evidence="2">The sequence shown here is derived from an EMBL/GenBank/DDBJ whole genome shotgun (WGS) entry which is preliminary data.</text>
</comment>
<feature type="compositionally biased region" description="Basic residues" evidence="1">
    <location>
        <begin position="20"/>
        <end position="31"/>
    </location>
</feature>
<dbReference type="EMBL" id="JBICCN010000347">
    <property type="protein sequence ID" value="KAL3075944.1"/>
    <property type="molecule type" value="Genomic_DNA"/>
</dbReference>
<organism evidence="2 3">
    <name type="scientific">Heterodera schachtii</name>
    <name type="common">Sugarbeet cyst nematode worm</name>
    <name type="synonym">Tylenchus schachtii</name>
    <dbReference type="NCBI Taxonomy" id="97005"/>
    <lineage>
        <taxon>Eukaryota</taxon>
        <taxon>Metazoa</taxon>
        <taxon>Ecdysozoa</taxon>
        <taxon>Nematoda</taxon>
        <taxon>Chromadorea</taxon>
        <taxon>Rhabditida</taxon>
        <taxon>Tylenchina</taxon>
        <taxon>Tylenchomorpha</taxon>
        <taxon>Tylenchoidea</taxon>
        <taxon>Heteroderidae</taxon>
        <taxon>Heteroderinae</taxon>
        <taxon>Heterodera</taxon>
    </lineage>
</organism>
<feature type="compositionally biased region" description="Low complexity" evidence="1">
    <location>
        <begin position="32"/>
        <end position="43"/>
    </location>
</feature>
<dbReference type="AlphaFoldDB" id="A0ABD2I668"/>
<dbReference type="Proteomes" id="UP001620645">
    <property type="component" value="Unassembled WGS sequence"/>
</dbReference>
<name>A0ABD2I668_HETSC</name>
<evidence type="ECO:0000313" key="2">
    <source>
        <dbReference type="EMBL" id="KAL3075944.1"/>
    </source>
</evidence>
<evidence type="ECO:0000313" key="3">
    <source>
        <dbReference type="Proteomes" id="UP001620645"/>
    </source>
</evidence>
<reference evidence="2 3" key="1">
    <citation type="submission" date="2024-10" db="EMBL/GenBank/DDBJ databases">
        <authorList>
            <person name="Kim D."/>
        </authorList>
    </citation>
    <scope>NUCLEOTIDE SEQUENCE [LARGE SCALE GENOMIC DNA]</scope>
    <source>
        <strain evidence="2">Taebaek</strain>
    </source>
</reference>
<protein>
    <submittedName>
        <fullName evidence="2">Uncharacterized protein</fullName>
    </submittedName>
</protein>